<feature type="region of interest" description="Disordered" evidence="1">
    <location>
        <begin position="180"/>
        <end position="218"/>
    </location>
</feature>
<accession>A0ABR6MJP9</accession>
<comment type="caution">
    <text evidence="2">The sequence shown here is derived from an EMBL/GenBank/DDBJ whole genome shotgun (WGS) entry which is preliminary data.</text>
</comment>
<feature type="compositionally biased region" description="Basic and acidic residues" evidence="1">
    <location>
        <begin position="190"/>
        <end position="202"/>
    </location>
</feature>
<organism evidence="2 3">
    <name type="scientific">Micromonospora echinospora</name>
    <name type="common">Micromonospora purpurea</name>
    <dbReference type="NCBI Taxonomy" id="1877"/>
    <lineage>
        <taxon>Bacteria</taxon>
        <taxon>Bacillati</taxon>
        <taxon>Actinomycetota</taxon>
        <taxon>Actinomycetes</taxon>
        <taxon>Micromonosporales</taxon>
        <taxon>Micromonosporaceae</taxon>
        <taxon>Micromonospora</taxon>
    </lineage>
</organism>
<keyword evidence="3" id="KW-1185">Reference proteome</keyword>
<protein>
    <submittedName>
        <fullName evidence="2">Uncharacterized protein</fullName>
    </submittedName>
</protein>
<evidence type="ECO:0000313" key="2">
    <source>
        <dbReference type="EMBL" id="MBB5115622.1"/>
    </source>
</evidence>
<proteinExistence type="predicted"/>
<gene>
    <name evidence="2" type="ORF">FHU28_005461</name>
</gene>
<evidence type="ECO:0000256" key="1">
    <source>
        <dbReference type="SAM" id="MobiDB-lite"/>
    </source>
</evidence>
<reference evidence="2 3" key="1">
    <citation type="submission" date="2020-08" db="EMBL/GenBank/DDBJ databases">
        <title>Sequencing the genomes of 1000 actinobacteria strains.</title>
        <authorList>
            <person name="Klenk H.-P."/>
        </authorList>
    </citation>
    <scope>NUCLEOTIDE SEQUENCE [LARGE SCALE GENOMIC DNA]</scope>
    <source>
        <strain evidence="2 3">DSM 43036</strain>
    </source>
</reference>
<dbReference type="EMBL" id="JACHJC010000001">
    <property type="protein sequence ID" value="MBB5115622.1"/>
    <property type="molecule type" value="Genomic_DNA"/>
</dbReference>
<dbReference type="Proteomes" id="UP000618986">
    <property type="component" value="Unassembled WGS sequence"/>
</dbReference>
<sequence>MQILGRDEQGGAALVEAGQFGPEVDARERVQAGGRLVQDHHCRLGDERHRQVQLAAGAAGELCHPGRPVLAQPEQVDELPGPVCSLPASEPERHAVEVEHLRRGGEGVQRVRLRRQADQAPRVPCLRHGFEAADADRARRRGAQGGDDLQQCRLAGAVVAEHDEPAARRDGEVERAQGVTCPVGLGQGGGEHERRHAHHPTDRSVGWPNPVVDPAFRG</sequence>
<evidence type="ECO:0000313" key="3">
    <source>
        <dbReference type="Proteomes" id="UP000618986"/>
    </source>
</evidence>
<name>A0ABR6MJP9_MICEC</name>